<dbReference type="Gene3D" id="1.10.287.4070">
    <property type="match status" value="1"/>
</dbReference>
<dbReference type="InterPro" id="IPR042239">
    <property type="entry name" value="Nop_C"/>
</dbReference>
<dbReference type="Pfam" id="PF01798">
    <property type="entry name" value="Nop"/>
    <property type="match status" value="1"/>
</dbReference>
<evidence type="ECO:0000256" key="8">
    <source>
        <dbReference type="ARBA" id="ARBA00023274"/>
    </source>
</evidence>
<dbReference type="SMART" id="SM00931">
    <property type="entry name" value="NOSIC"/>
    <property type="match status" value="1"/>
</dbReference>
<feature type="compositionally biased region" description="Basic residues" evidence="9">
    <location>
        <begin position="441"/>
        <end position="454"/>
    </location>
</feature>
<dbReference type="OMA" id="IGNGPMD"/>
<evidence type="ECO:0000256" key="3">
    <source>
        <dbReference type="ARBA" id="ARBA00022664"/>
    </source>
</evidence>
<dbReference type="eggNOG" id="KOG2574">
    <property type="taxonomic scope" value="Eukaryota"/>
</dbReference>
<keyword evidence="3" id="KW-0507">mRNA processing</keyword>
<keyword evidence="4" id="KW-0747">Spliceosome</keyword>
<evidence type="ECO:0000313" key="11">
    <source>
        <dbReference type="EMBL" id="CCF54094.1"/>
    </source>
</evidence>
<keyword evidence="12" id="KW-1185">Reference proteome</keyword>
<dbReference type="InterPro" id="IPR019175">
    <property type="entry name" value="Prp31_C"/>
</dbReference>
<reference evidence="11 12" key="1">
    <citation type="journal article" date="2012" name="Plant Cell">
        <title>Genome comparison of barley and maize smut fungi reveals targeted loss of RNA silencing components and species-specific presence of transposable elements.</title>
        <authorList>
            <person name="Laurie J.D."/>
            <person name="Ali S."/>
            <person name="Linning R."/>
            <person name="Mannhaupt G."/>
            <person name="Wong P."/>
            <person name="Gueldener U."/>
            <person name="Muensterkoetter M."/>
            <person name="Moore R."/>
            <person name="Kahmann R."/>
            <person name="Bakkeren G."/>
            <person name="Schirawski J."/>
        </authorList>
    </citation>
    <scope>NUCLEOTIDE SEQUENCE [LARGE SCALE GENOMIC DNA]</scope>
    <source>
        <strain evidence="12">Uh4875-4</strain>
    </source>
</reference>
<dbReference type="InterPro" id="IPR002687">
    <property type="entry name" value="Nop_dom"/>
</dbReference>
<feature type="compositionally biased region" description="Low complexity" evidence="9">
    <location>
        <begin position="87"/>
        <end position="107"/>
    </location>
</feature>
<feature type="region of interest" description="Disordered" evidence="9">
    <location>
        <begin position="556"/>
        <end position="607"/>
    </location>
</feature>
<comment type="similarity">
    <text evidence="2">Belongs to the PRP31 family.</text>
</comment>
<dbReference type="PANTHER" id="PTHR13904:SF0">
    <property type="entry name" value="U4_U6 SMALL NUCLEAR RIBONUCLEOPROTEIN PRP31"/>
    <property type="match status" value="1"/>
</dbReference>
<feature type="compositionally biased region" description="Acidic residues" evidence="9">
    <location>
        <begin position="72"/>
        <end position="86"/>
    </location>
</feature>
<dbReference type="InterPro" id="IPR012976">
    <property type="entry name" value="NOSIC"/>
</dbReference>
<comment type="subcellular location">
    <subcellularLocation>
        <location evidence="1">Nucleus</location>
    </subcellularLocation>
</comment>
<evidence type="ECO:0000256" key="9">
    <source>
        <dbReference type="SAM" id="MobiDB-lite"/>
    </source>
</evidence>
<protein>
    <submittedName>
        <fullName evidence="11">Related to U4/U6 snRNP-associated 61 kDa protein</fullName>
    </submittedName>
</protein>
<dbReference type="HOGENOM" id="CLU_026337_2_0_1"/>
<dbReference type="Gene3D" id="1.10.246.90">
    <property type="entry name" value="Nop domain"/>
    <property type="match status" value="1"/>
</dbReference>
<dbReference type="Proteomes" id="UP000006174">
    <property type="component" value="Unassembled WGS sequence"/>
</dbReference>
<evidence type="ECO:0000256" key="5">
    <source>
        <dbReference type="ARBA" id="ARBA00022884"/>
    </source>
</evidence>
<dbReference type="GO" id="GO:0071011">
    <property type="term" value="C:precatalytic spliceosome"/>
    <property type="evidence" value="ECO:0007669"/>
    <property type="project" value="TreeGrafter"/>
</dbReference>
<evidence type="ECO:0000259" key="10">
    <source>
        <dbReference type="PROSITE" id="PS51358"/>
    </source>
</evidence>
<keyword evidence="5" id="KW-0694">RNA-binding</keyword>
<proteinExistence type="inferred from homology"/>
<dbReference type="OrthoDB" id="4771285at2759"/>
<feature type="compositionally biased region" description="Basic and acidic residues" evidence="9">
    <location>
        <begin position="58"/>
        <end position="71"/>
    </location>
</feature>
<dbReference type="GO" id="GO:0005687">
    <property type="term" value="C:U4 snRNP"/>
    <property type="evidence" value="ECO:0007669"/>
    <property type="project" value="TreeGrafter"/>
</dbReference>
<keyword evidence="8" id="KW-0687">Ribonucleoprotein</keyword>
<gene>
    <name evidence="11" type="ORF">UHOR_00560</name>
</gene>
<dbReference type="GO" id="GO:0000244">
    <property type="term" value="P:spliceosomal tri-snRNP complex assembly"/>
    <property type="evidence" value="ECO:0007669"/>
    <property type="project" value="InterPro"/>
</dbReference>
<feature type="region of interest" description="Disordered" evidence="9">
    <location>
        <begin position="1"/>
        <end position="112"/>
    </location>
</feature>
<dbReference type="STRING" id="1128400.I2G4K1"/>
<name>I2G4K1_USTHO</name>
<keyword evidence="7" id="KW-0539">Nucleus</keyword>
<dbReference type="InterPro" id="IPR036070">
    <property type="entry name" value="Nop_dom_sf"/>
</dbReference>
<feature type="domain" description="Nop" evidence="10">
    <location>
        <begin position="301"/>
        <end position="422"/>
    </location>
</feature>
<evidence type="ECO:0000256" key="4">
    <source>
        <dbReference type="ARBA" id="ARBA00022728"/>
    </source>
</evidence>
<dbReference type="FunFam" id="1.10.246.90:FF:000002">
    <property type="entry name" value="U4/U6 small nuclear ribonucleoprotein Prp31"/>
    <property type="match status" value="1"/>
</dbReference>
<dbReference type="GO" id="GO:0003723">
    <property type="term" value="F:RNA binding"/>
    <property type="evidence" value="ECO:0007669"/>
    <property type="project" value="UniProtKB-KW"/>
</dbReference>
<dbReference type="FunFam" id="1.10.287.4070:FF:000003">
    <property type="entry name" value="U4/U6 small nuclear ribonucleoprotein PRP31"/>
    <property type="match status" value="1"/>
</dbReference>
<dbReference type="InterPro" id="IPR027105">
    <property type="entry name" value="Prp31"/>
</dbReference>
<dbReference type="Pfam" id="PF09785">
    <property type="entry name" value="Prp31_C"/>
    <property type="match status" value="1"/>
</dbReference>
<evidence type="ECO:0000256" key="7">
    <source>
        <dbReference type="ARBA" id="ARBA00023242"/>
    </source>
</evidence>
<feature type="region of interest" description="Disordered" evidence="9">
    <location>
        <begin position="509"/>
        <end position="538"/>
    </location>
</feature>
<accession>I2G4K1</accession>
<evidence type="ECO:0000256" key="6">
    <source>
        <dbReference type="ARBA" id="ARBA00023187"/>
    </source>
</evidence>
<evidence type="ECO:0000313" key="12">
    <source>
        <dbReference type="Proteomes" id="UP000006174"/>
    </source>
</evidence>
<dbReference type="SUPFAM" id="SSF89124">
    <property type="entry name" value="Nop domain"/>
    <property type="match status" value="1"/>
</dbReference>
<evidence type="ECO:0000256" key="1">
    <source>
        <dbReference type="ARBA" id="ARBA00004123"/>
    </source>
</evidence>
<organism evidence="11 12">
    <name type="scientific">Ustilago hordei</name>
    <name type="common">Barley covered smut fungus</name>
    <dbReference type="NCBI Taxonomy" id="120017"/>
    <lineage>
        <taxon>Eukaryota</taxon>
        <taxon>Fungi</taxon>
        <taxon>Dikarya</taxon>
        <taxon>Basidiomycota</taxon>
        <taxon>Ustilaginomycotina</taxon>
        <taxon>Ustilaginomycetes</taxon>
        <taxon>Ustilaginales</taxon>
        <taxon>Ustilaginaceae</taxon>
        <taxon>Ustilago</taxon>
    </lineage>
</organism>
<dbReference type="EMBL" id="CAGI01000188">
    <property type="protein sequence ID" value="CCF54094.1"/>
    <property type="molecule type" value="Genomic_DNA"/>
</dbReference>
<dbReference type="AlphaFoldDB" id="I2G4K1"/>
<feature type="region of interest" description="Disordered" evidence="9">
    <location>
        <begin position="423"/>
        <end position="458"/>
    </location>
</feature>
<keyword evidence="6" id="KW-0508">mRNA splicing</keyword>
<dbReference type="GO" id="GO:0046540">
    <property type="term" value="C:U4/U6 x U5 tri-snRNP complex"/>
    <property type="evidence" value="ECO:0007669"/>
    <property type="project" value="InterPro"/>
</dbReference>
<dbReference type="PROSITE" id="PS51358">
    <property type="entry name" value="NOP"/>
    <property type="match status" value="1"/>
</dbReference>
<comment type="caution">
    <text evidence="11">The sequence shown here is derived from an EMBL/GenBank/DDBJ whole genome shotgun (WGS) entry which is preliminary data.</text>
</comment>
<dbReference type="PANTHER" id="PTHR13904">
    <property type="entry name" value="PRE-MRNA SPLICING FACTOR PRP31"/>
    <property type="match status" value="1"/>
</dbReference>
<evidence type="ECO:0000256" key="2">
    <source>
        <dbReference type="ARBA" id="ARBA00005572"/>
    </source>
</evidence>
<sequence length="607" mass="64877">MASFADELLADFGSDEEQEIAAQANGEAQPYISTSTADDSINGRKRAHSENGQSTPHTGDHREFKRFHLDDADLDDLEDGSDDDDQMQVTDSDTPSTTSTSTAQTPAIQLGRNSILPTAERDQSEVNSLDLASTTSIRTLTSLLRSGSQVQSVLSQIDHYMSLPEPDLAGVLEDSPEYHLIVKANNIAVDVDNEVMVVHKFIRDHYSPRFPELETLIPSPWEYIQAVKAIGNDESISSAKLEGVLPHGTVVVISMTASTTSGRPLPQSEWNAVQEALEMVFELEAVRKRILEYVESRMAFVAPNLSAVVGTRTATKLLGVAGGLEGLSKIPACNVHLLGAAKKHAIGLSTAGANSSRSNGFITQSPLISETPDDYKRQAIRMVAAKALLAARMDAGKTTSRDGSYGLKLHEELSKKLEKLLEPPPQKLEKVLPVPKEGSGGKKRRGGRKARKAKERNGMTELRKMQNRMEFGKQEEEAFGYDESVGLGMISSSASGKVRAQVAEERSKGKISKANKNRLAALRGSSGTSSVLGGGGGGGGVNGTASSLSFTPVQGIELVDPSKRRNGGAGAEGENAKWFKQGQFSLLPGAKGTALPGSMHPPPPPSK</sequence>